<evidence type="ECO:0000313" key="2">
    <source>
        <dbReference type="Proteomes" id="UP001210426"/>
    </source>
</evidence>
<proteinExistence type="predicted"/>
<reference evidence="1" key="1">
    <citation type="submission" date="2022-10" db="EMBL/GenBank/DDBJ databases">
        <authorList>
            <person name="Souza D.M."/>
            <person name="Yamada J.K."/>
            <person name="Rosa R.B."/>
            <person name="Janssen L."/>
            <person name="Andrade M."/>
            <person name="Franco R."/>
            <person name="Nagata A.K."/>
            <person name="Ribeiro B.M."/>
        </authorList>
    </citation>
    <scope>NUCLEOTIDE SEQUENCE</scope>
</reference>
<protein>
    <submittedName>
        <fullName evidence="1">Uncharacterized protein</fullName>
    </submittedName>
</protein>
<sequence length="46" mass="5452">MIRIRFSPKYAMQAFDSWYRAMDKHGCKVSDLTHDSTGYHYTVSIH</sequence>
<dbReference type="Proteomes" id="UP001210426">
    <property type="component" value="Segment"/>
</dbReference>
<dbReference type="EMBL" id="OP583594">
    <property type="protein sequence ID" value="WAX24203.1"/>
    <property type="molecule type" value="Genomic_DNA"/>
</dbReference>
<evidence type="ECO:0000313" key="1">
    <source>
        <dbReference type="EMBL" id="WAX24203.1"/>
    </source>
</evidence>
<name>A0AAF0AGK2_9CAUD</name>
<organism evidence="1 2">
    <name type="scientific">Xanthomonas phage P4</name>
    <dbReference type="NCBI Taxonomy" id="3003372"/>
    <lineage>
        <taxon>Viruses</taxon>
        <taxon>Duplodnaviria</taxon>
        <taxon>Heunggongvirae</taxon>
        <taxon>Uroviricota</taxon>
        <taxon>Caudoviricetes</taxon>
        <taxon>Autographivirales</taxon>
        <taxon>Autonotataviridae</taxon>
        <taxon>Gujervirinae</taxon>
        <taxon>Pradovirus</taxon>
        <taxon>Pradovirus P4</taxon>
    </lineage>
</organism>
<gene>
    <name evidence="1" type="ORF">P4_00045</name>
</gene>
<accession>A0AAF0AGK2</accession>
<keyword evidence="2" id="KW-1185">Reference proteome</keyword>